<dbReference type="InterPro" id="IPR051218">
    <property type="entry name" value="Sec_MonoDiacylglyc_Lipase"/>
</dbReference>
<dbReference type="SUPFAM" id="SSF53474">
    <property type="entry name" value="alpha/beta-Hydrolases"/>
    <property type="match status" value="1"/>
</dbReference>
<evidence type="ECO:0000313" key="2">
    <source>
        <dbReference type="EMBL" id="KAI8577209.1"/>
    </source>
</evidence>
<feature type="domain" description="Fungal lipase-type" evidence="1">
    <location>
        <begin position="87"/>
        <end position="222"/>
    </location>
</feature>
<dbReference type="PANTHER" id="PTHR45856:SF24">
    <property type="entry name" value="FUNGAL LIPASE-LIKE DOMAIN-CONTAINING PROTEIN"/>
    <property type="match status" value="1"/>
</dbReference>
<organism evidence="2 3">
    <name type="scientific">Umbelopsis ramanniana AG</name>
    <dbReference type="NCBI Taxonomy" id="1314678"/>
    <lineage>
        <taxon>Eukaryota</taxon>
        <taxon>Fungi</taxon>
        <taxon>Fungi incertae sedis</taxon>
        <taxon>Mucoromycota</taxon>
        <taxon>Mucoromycotina</taxon>
        <taxon>Umbelopsidomycetes</taxon>
        <taxon>Umbelopsidales</taxon>
        <taxon>Umbelopsidaceae</taxon>
        <taxon>Umbelopsis</taxon>
    </lineage>
</organism>
<dbReference type="PANTHER" id="PTHR45856">
    <property type="entry name" value="ALPHA/BETA-HYDROLASES SUPERFAMILY PROTEIN"/>
    <property type="match status" value="1"/>
</dbReference>
<reference evidence="2" key="2">
    <citation type="journal article" date="2022" name="Proc. Natl. Acad. Sci. U.S.A.">
        <title>Diploid-dominant life cycles characterize the early evolution of Fungi.</title>
        <authorList>
            <person name="Amses K.R."/>
            <person name="Simmons D.R."/>
            <person name="Longcore J.E."/>
            <person name="Mondo S.J."/>
            <person name="Seto K."/>
            <person name="Jeronimo G.H."/>
            <person name="Bonds A.E."/>
            <person name="Quandt C.A."/>
            <person name="Davis W.J."/>
            <person name="Chang Y."/>
            <person name="Federici B.A."/>
            <person name="Kuo A."/>
            <person name="LaButti K."/>
            <person name="Pangilinan J."/>
            <person name="Andreopoulos W."/>
            <person name="Tritt A."/>
            <person name="Riley R."/>
            <person name="Hundley H."/>
            <person name="Johnson J."/>
            <person name="Lipzen A."/>
            <person name="Barry K."/>
            <person name="Lang B.F."/>
            <person name="Cuomo C.A."/>
            <person name="Buchler N.E."/>
            <person name="Grigoriev I.V."/>
            <person name="Spatafora J.W."/>
            <person name="Stajich J.E."/>
            <person name="James T.Y."/>
        </authorList>
    </citation>
    <scope>NUCLEOTIDE SEQUENCE</scope>
    <source>
        <strain evidence="2">AG</strain>
    </source>
</reference>
<name>A0AAD5E5M5_UMBRA</name>
<dbReference type="Proteomes" id="UP001206595">
    <property type="component" value="Unassembled WGS sequence"/>
</dbReference>
<accession>A0AAD5E5M5</accession>
<dbReference type="GO" id="GO:0006629">
    <property type="term" value="P:lipid metabolic process"/>
    <property type="evidence" value="ECO:0007669"/>
    <property type="project" value="InterPro"/>
</dbReference>
<dbReference type="AlphaFoldDB" id="A0AAD5E5M5"/>
<evidence type="ECO:0000259" key="1">
    <source>
        <dbReference type="Pfam" id="PF01764"/>
    </source>
</evidence>
<dbReference type="SMR" id="A0AAD5E5M5"/>
<reference evidence="2" key="1">
    <citation type="submission" date="2021-06" db="EMBL/GenBank/DDBJ databases">
        <authorList>
            <consortium name="DOE Joint Genome Institute"/>
            <person name="Mondo S.J."/>
            <person name="Amses K.R."/>
            <person name="Simmons D.R."/>
            <person name="Longcore J.E."/>
            <person name="Seto K."/>
            <person name="Alves G.H."/>
            <person name="Bonds A.E."/>
            <person name="Quandt C.A."/>
            <person name="Davis W.J."/>
            <person name="Chang Y."/>
            <person name="Letcher P.M."/>
            <person name="Powell M.J."/>
            <person name="Kuo A."/>
            <person name="Labutti K."/>
            <person name="Pangilinan J."/>
            <person name="Andreopoulos W."/>
            <person name="Tritt A."/>
            <person name="Riley R."/>
            <person name="Hundley H."/>
            <person name="Johnson J."/>
            <person name="Lipzen A."/>
            <person name="Barry K."/>
            <person name="Berbee M.L."/>
            <person name="Buchler N.E."/>
            <person name="Grigoriev I.V."/>
            <person name="Spatafora J.W."/>
            <person name="Stajich J.E."/>
            <person name="James T.Y."/>
        </authorList>
    </citation>
    <scope>NUCLEOTIDE SEQUENCE</scope>
    <source>
        <strain evidence="2">AG</strain>
    </source>
</reference>
<dbReference type="RefSeq" id="XP_051442213.1">
    <property type="nucleotide sequence ID" value="XM_051584288.1"/>
</dbReference>
<sequence>MNATSGPKVSNAPLTLASGSQSAVSVESLEFYTSLAAATYCGDVQNNNWTCKQCKKVPDGKLVLSFDTPNYDTVGYILQSDSKKAIYIAFRGTNSIESTIADIKFVLTPYPPVSGAKIHLGFLQSFQESKDIIYSHVTQLMNAHPDYTFYVVGHSLGGALAVLEALDLYQRDVRFTPNNLQVYTFGEPRIGNPTFAYYATGTGIQVKRVVHERDIVPHLPPELLGYLHEGSEYWITDDRYDIAVCNGVLDSGSCSNSIVPFTSILDHLRYFGINTGSCL</sequence>
<dbReference type="InterPro" id="IPR029058">
    <property type="entry name" value="AB_hydrolase_fold"/>
</dbReference>
<dbReference type="Gene3D" id="3.40.50.1820">
    <property type="entry name" value="alpha/beta hydrolase"/>
    <property type="match status" value="1"/>
</dbReference>
<dbReference type="Pfam" id="PF01764">
    <property type="entry name" value="Lipase_3"/>
    <property type="match status" value="1"/>
</dbReference>
<dbReference type="CDD" id="cd00519">
    <property type="entry name" value="Lipase_3"/>
    <property type="match status" value="1"/>
</dbReference>
<dbReference type="EMBL" id="MU620944">
    <property type="protein sequence ID" value="KAI8577209.1"/>
    <property type="molecule type" value="Genomic_DNA"/>
</dbReference>
<comment type="caution">
    <text evidence="2">The sequence shown here is derived from an EMBL/GenBank/DDBJ whole genome shotgun (WGS) entry which is preliminary data.</text>
</comment>
<proteinExistence type="predicted"/>
<dbReference type="GeneID" id="75909638"/>
<evidence type="ECO:0000313" key="3">
    <source>
        <dbReference type="Proteomes" id="UP001206595"/>
    </source>
</evidence>
<gene>
    <name evidence="2" type="ORF">K450DRAFT_178212</name>
</gene>
<protein>
    <recommendedName>
        <fullName evidence="1">Fungal lipase-type domain-containing protein</fullName>
    </recommendedName>
</protein>
<keyword evidence="3" id="KW-1185">Reference proteome</keyword>
<dbReference type="InterPro" id="IPR002921">
    <property type="entry name" value="Fungal_lipase-type"/>
</dbReference>